<dbReference type="PANTHER" id="PTHR33886:SF8">
    <property type="entry name" value="UNSATURATED RHAMNOGALACTURONAN HYDROLASE (EUROFUNG)"/>
    <property type="match status" value="1"/>
</dbReference>
<accession>A0ABU6GCV6</accession>
<comment type="caution">
    <text evidence="2">The sequence shown here is derived from an EMBL/GenBank/DDBJ whole genome shotgun (WGS) entry which is preliminary data.</text>
</comment>
<evidence type="ECO:0000313" key="3">
    <source>
        <dbReference type="Proteomes" id="UP001338137"/>
    </source>
</evidence>
<dbReference type="InterPro" id="IPR008928">
    <property type="entry name" value="6-hairpin_glycosidase_sf"/>
</dbReference>
<keyword evidence="3" id="KW-1185">Reference proteome</keyword>
<dbReference type="Gene3D" id="1.50.10.10">
    <property type="match status" value="1"/>
</dbReference>
<keyword evidence="1 2" id="KW-0378">Hydrolase</keyword>
<dbReference type="PANTHER" id="PTHR33886">
    <property type="entry name" value="UNSATURATED RHAMNOGALACTURONAN HYDROLASE (EUROFUNG)"/>
    <property type="match status" value="1"/>
</dbReference>
<protein>
    <submittedName>
        <fullName evidence="2">Glycoside hydrolase family 88 protein</fullName>
    </submittedName>
</protein>
<sequence>MKDYPYFHKNESIAGKVDHEEEILAAVAGRFIGSHPKHRPIYRIHATNGFRRGEDYRYEMNLVHKWPELENGQYVYVWGKLWSDVEAELPFSVSCFSPVRVFLNQSLQFASNLNDDVFPERIQHFRSKLHKGWNHILLEFVKTETGCGGQFGTGSVKGFPMHILAPTLERQGQEGWVYSEPQAVVWSLLPGEGTDALFGQWHPKAEWSPEEMSLGCFARIFGHQPESIAYAWTKLESRSPNEQSVHWNVAHNGPLTIYLDGKPVHEERHEAGSFVLVLPIAFGTHDIVIRSACVNPAWGFTMELATENKYVNVKLSKPCQVEGMSDHWLYAGTFRVESAPQPSEIIRMDTLIGTDLEQTFWRADLPEAWVRPYLENAIYGKWNYPLGVTLYGILKTGLQLENSYFTSYAMDHIELCTSFHAYSLWDRKQYGSPGMNHQLALIDSLDDCGSFGAAMLEANKARQLIGVSSAATRIAQYITVEQSRLADGALYRVRGTTDFMKDTVWCDDLYMSTPFLSKYYELTGENSYLNDAAMQFLLYKQLLFIPELKIMHHVYDFKFQKGNGVPWGRGNGWVLFSLTELLAVMPEKHEHRPELLKFFCELCEGYRQLQGIHGLWHQVLTDPASYEEASCTSMFIYAFARGIRYGWLEDSETYVEAVLKGWEGLTRSCIDKNGNVYGVCRGSGYSFNFYYYKDQLSWQLNDTHGIGIVLLAGIELIMMKKHLSGQGNGE</sequence>
<evidence type="ECO:0000313" key="2">
    <source>
        <dbReference type="EMBL" id="MEC0230623.1"/>
    </source>
</evidence>
<dbReference type="GO" id="GO:0016787">
    <property type="term" value="F:hydrolase activity"/>
    <property type="evidence" value="ECO:0007669"/>
    <property type="project" value="UniProtKB-KW"/>
</dbReference>
<proteinExistence type="predicted"/>
<dbReference type="Proteomes" id="UP001338137">
    <property type="component" value="Unassembled WGS sequence"/>
</dbReference>
<organism evidence="2 3">
    <name type="scientific">Paenibacillus alba</name>
    <dbReference type="NCBI Taxonomy" id="1197127"/>
    <lineage>
        <taxon>Bacteria</taxon>
        <taxon>Bacillati</taxon>
        <taxon>Bacillota</taxon>
        <taxon>Bacilli</taxon>
        <taxon>Bacillales</taxon>
        <taxon>Paenibacillaceae</taxon>
        <taxon>Paenibacillus</taxon>
    </lineage>
</organism>
<dbReference type="RefSeq" id="WP_326074643.1">
    <property type="nucleotide sequence ID" value="NZ_JARLKY010000074.1"/>
</dbReference>
<dbReference type="SUPFAM" id="SSF48208">
    <property type="entry name" value="Six-hairpin glycosidases"/>
    <property type="match status" value="1"/>
</dbReference>
<dbReference type="InterPro" id="IPR052043">
    <property type="entry name" value="PolySaccharide_Degr_Enz"/>
</dbReference>
<dbReference type="Pfam" id="PF07470">
    <property type="entry name" value="Glyco_hydro_88"/>
    <property type="match status" value="1"/>
</dbReference>
<evidence type="ECO:0000256" key="1">
    <source>
        <dbReference type="ARBA" id="ARBA00022801"/>
    </source>
</evidence>
<dbReference type="InterPro" id="IPR012341">
    <property type="entry name" value="6hp_glycosidase-like_sf"/>
</dbReference>
<gene>
    <name evidence="2" type="ORF">P4I72_26160</name>
</gene>
<dbReference type="EMBL" id="JARLKY010000074">
    <property type="protein sequence ID" value="MEC0230623.1"/>
    <property type="molecule type" value="Genomic_DNA"/>
</dbReference>
<reference evidence="2 3" key="1">
    <citation type="submission" date="2023-03" db="EMBL/GenBank/DDBJ databases">
        <title>Bacillus Genome Sequencing.</title>
        <authorList>
            <person name="Dunlap C."/>
        </authorList>
    </citation>
    <scope>NUCLEOTIDE SEQUENCE [LARGE SCALE GENOMIC DNA]</scope>
    <source>
        <strain evidence="2 3">BD-533</strain>
    </source>
</reference>
<name>A0ABU6GCV6_9BACL</name>
<dbReference type="InterPro" id="IPR010905">
    <property type="entry name" value="Glyco_hydro_88"/>
</dbReference>